<sequence length="238" mass="27044">MIETCICLEAVVAQSWRQWETEHSTSDTGSLGASAARWDSQYIKSRWDYLGFLAILDIQANSVRYAMAIITETPIDLELLKELFSLHEQYGLIASSDNSMSVGGNVRLERCEDLITEFQRICSITCVDNTLHHLSLTLLAFYYIVHRDMSKDPESDVAKAIKALELVDEASLRSAGLVRPGLLEYYTTFGAALWYRSRSHTVDSDVDRRKSKEYYQVHQEKLSPGNLGVIWFPHKKLG</sequence>
<comment type="caution">
    <text evidence="1">The sequence shown here is derived from an EMBL/GenBank/DDBJ whole genome shotgun (WGS) entry which is preliminary data.</text>
</comment>
<name>A0AAD7I4G0_9AGAR</name>
<evidence type="ECO:0000313" key="2">
    <source>
        <dbReference type="Proteomes" id="UP001215598"/>
    </source>
</evidence>
<reference evidence="1" key="1">
    <citation type="submission" date="2023-03" db="EMBL/GenBank/DDBJ databases">
        <title>Massive genome expansion in bonnet fungi (Mycena s.s.) driven by repeated elements and novel gene families across ecological guilds.</title>
        <authorList>
            <consortium name="Lawrence Berkeley National Laboratory"/>
            <person name="Harder C.B."/>
            <person name="Miyauchi S."/>
            <person name="Viragh M."/>
            <person name="Kuo A."/>
            <person name="Thoen E."/>
            <person name="Andreopoulos B."/>
            <person name="Lu D."/>
            <person name="Skrede I."/>
            <person name="Drula E."/>
            <person name="Henrissat B."/>
            <person name="Morin E."/>
            <person name="Kohler A."/>
            <person name="Barry K."/>
            <person name="LaButti K."/>
            <person name="Morin E."/>
            <person name="Salamov A."/>
            <person name="Lipzen A."/>
            <person name="Mereny Z."/>
            <person name="Hegedus B."/>
            <person name="Baldrian P."/>
            <person name="Stursova M."/>
            <person name="Weitz H."/>
            <person name="Taylor A."/>
            <person name="Grigoriev I.V."/>
            <person name="Nagy L.G."/>
            <person name="Martin F."/>
            <person name="Kauserud H."/>
        </authorList>
    </citation>
    <scope>NUCLEOTIDE SEQUENCE</scope>
    <source>
        <strain evidence="1">CBHHK182m</strain>
    </source>
</reference>
<proteinExistence type="predicted"/>
<evidence type="ECO:0000313" key="1">
    <source>
        <dbReference type="EMBL" id="KAJ7733897.1"/>
    </source>
</evidence>
<protein>
    <submittedName>
        <fullName evidence="1">Uncharacterized protein</fullName>
    </submittedName>
</protein>
<keyword evidence="2" id="KW-1185">Reference proteome</keyword>
<dbReference type="EMBL" id="JARKIB010000135">
    <property type="protein sequence ID" value="KAJ7733897.1"/>
    <property type="molecule type" value="Genomic_DNA"/>
</dbReference>
<dbReference type="Proteomes" id="UP001215598">
    <property type="component" value="Unassembled WGS sequence"/>
</dbReference>
<gene>
    <name evidence="1" type="ORF">B0H16DRAFT_1695968</name>
</gene>
<organism evidence="1 2">
    <name type="scientific">Mycena metata</name>
    <dbReference type="NCBI Taxonomy" id="1033252"/>
    <lineage>
        <taxon>Eukaryota</taxon>
        <taxon>Fungi</taxon>
        <taxon>Dikarya</taxon>
        <taxon>Basidiomycota</taxon>
        <taxon>Agaricomycotina</taxon>
        <taxon>Agaricomycetes</taxon>
        <taxon>Agaricomycetidae</taxon>
        <taxon>Agaricales</taxon>
        <taxon>Marasmiineae</taxon>
        <taxon>Mycenaceae</taxon>
        <taxon>Mycena</taxon>
    </lineage>
</organism>
<accession>A0AAD7I4G0</accession>
<dbReference type="AlphaFoldDB" id="A0AAD7I4G0"/>